<comment type="cofactor">
    <cofactor evidence="1 6">
        <name>Mg(2+)</name>
        <dbReference type="ChEBI" id="CHEBI:18420"/>
    </cofactor>
</comment>
<dbReference type="InterPro" id="IPR000023">
    <property type="entry name" value="Phosphofructokinase_dom"/>
</dbReference>
<accession>A0ABM9UNJ2</accession>
<dbReference type="RefSeq" id="WP_055257782.1">
    <property type="nucleotide sequence ID" value="NZ_CABIXL010000002.1"/>
</dbReference>
<evidence type="ECO:0000256" key="6">
    <source>
        <dbReference type="HAMAP-Rule" id="MF_01978"/>
    </source>
</evidence>
<protein>
    <recommendedName>
        <fullName evidence="6">Pyrophosphate--fructose 6-phosphate 1-phosphotransferase</fullName>
        <ecNumber evidence="6">2.7.1.90</ecNumber>
    </recommendedName>
    <alternativeName>
        <fullName evidence="6">6-phosphofructokinase, pyrophosphate dependent</fullName>
    </alternativeName>
    <alternativeName>
        <fullName evidence="6">PPi-dependent phosphofructokinase</fullName>
        <shortName evidence="6">PPi-PFK</shortName>
    </alternativeName>
    <alternativeName>
        <fullName evidence="6">Pyrophosphate-dependent 6-phosphofructose-1-kinase</fullName>
    </alternativeName>
</protein>
<keyword evidence="6" id="KW-0324">Glycolysis</keyword>
<gene>
    <name evidence="6 8" type="primary">pfp</name>
    <name evidence="8" type="ORF">ERS852473_00755</name>
</gene>
<organism evidence="8 9">
    <name type="scientific">Sarcina ventriculi</name>
    <name type="common">Clostridium ventriculi</name>
    <dbReference type="NCBI Taxonomy" id="1267"/>
    <lineage>
        <taxon>Bacteria</taxon>
        <taxon>Bacillati</taxon>
        <taxon>Bacillota</taxon>
        <taxon>Clostridia</taxon>
        <taxon>Eubacteriales</taxon>
        <taxon>Clostridiaceae</taxon>
        <taxon>Sarcina</taxon>
    </lineage>
</organism>
<name>A0ABM9UNJ2_SARVE</name>
<dbReference type="Gene3D" id="3.40.50.460">
    <property type="entry name" value="Phosphofructokinase domain"/>
    <property type="match status" value="1"/>
</dbReference>
<proteinExistence type="inferred from homology"/>
<feature type="binding site" evidence="6">
    <location>
        <begin position="138"/>
        <end position="140"/>
    </location>
    <ligand>
        <name>substrate</name>
    </ligand>
</feature>
<dbReference type="InterPro" id="IPR035966">
    <property type="entry name" value="PKF_sf"/>
</dbReference>
<comment type="activity regulation">
    <text evidence="6">Non-allosteric.</text>
</comment>
<dbReference type="InterPro" id="IPR050929">
    <property type="entry name" value="PFKA"/>
</dbReference>
<feature type="site" description="Important for catalytic activity and substrate specificity; stabilizes the transition state when the phosphoryl donor is PPi; prevents ATP from binding by mimicking the alpha-phosphate group of ATP" evidence="6">
    <location>
        <position position="111"/>
    </location>
</feature>
<comment type="subunit">
    <text evidence="6">Homodimer.</text>
</comment>
<dbReference type="InterPro" id="IPR011404">
    <property type="entry name" value="PPi-PFK"/>
</dbReference>
<dbReference type="Proteomes" id="UP000095488">
    <property type="component" value="Unassembled WGS sequence"/>
</dbReference>
<keyword evidence="9" id="KW-1185">Reference proteome</keyword>
<comment type="similarity">
    <text evidence="6">Belongs to the phosphofructokinase type A (PFKA) family. PPi-dependent PFK group II subfamily. Clade 'B2' sub-subfamily.</text>
</comment>
<evidence type="ECO:0000256" key="5">
    <source>
        <dbReference type="ARBA" id="ARBA00022842"/>
    </source>
</evidence>
<keyword evidence="4 6" id="KW-0418">Kinase</keyword>
<dbReference type="EMBL" id="CYZR01000002">
    <property type="protein sequence ID" value="CUN65357.1"/>
    <property type="molecule type" value="Genomic_DNA"/>
</dbReference>
<comment type="catalytic activity">
    <reaction evidence="6">
        <text>beta-D-fructose 6-phosphate + diphosphate = beta-D-fructose 1,6-bisphosphate + phosphate + H(+)</text>
        <dbReference type="Rhea" id="RHEA:13613"/>
        <dbReference type="ChEBI" id="CHEBI:15378"/>
        <dbReference type="ChEBI" id="CHEBI:32966"/>
        <dbReference type="ChEBI" id="CHEBI:33019"/>
        <dbReference type="ChEBI" id="CHEBI:43474"/>
        <dbReference type="ChEBI" id="CHEBI:57634"/>
        <dbReference type="EC" id="2.7.1.90"/>
    </reaction>
</comment>
<evidence type="ECO:0000256" key="2">
    <source>
        <dbReference type="ARBA" id="ARBA00022679"/>
    </source>
</evidence>
<evidence type="ECO:0000313" key="9">
    <source>
        <dbReference type="Proteomes" id="UP000095488"/>
    </source>
</evidence>
<dbReference type="PIRSF" id="PIRSF036483">
    <property type="entry name" value="PFK_XF0274"/>
    <property type="match status" value="1"/>
</dbReference>
<evidence type="ECO:0000256" key="3">
    <source>
        <dbReference type="ARBA" id="ARBA00022723"/>
    </source>
</evidence>
<comment type="caution">
    <text evidence="6">Lacks conserved residue(s) required for the propagation of feature annotation.</text>
</comment>
<comment type="pathway">
    <text evidence="6">Carbohydrate degradation; glycolysis; D-glyceraldehyde 3-phosphate and glycerone phosphate from D-glucose: step 3/4.</text>
</comment>
<feature type="site" description="Important for catalytic activity; stabilizes the transition state when the phosphoryl donor is PPi" evidence="6">
    <location>
        <position position="137"/>
    </location>
</feature>
<dbReference type="PANTHER" id="PTHR45770">
    <property type="entry name" value="ATP-DEPENDENT 6-PHOSPHOFRUCTOKINASE 1"/>
    <property type="match status" value="1"/>
</dbReference>
<feature type="domain" description="Phosphofructokinase" evidence="7">
    <location>
        <begin position="3"/>
        <end position="300"/>
    </location>
</feature>
<feature type="binding site" evidence="6">
    <location>
        <position position="10"/>
    </location>
    <ligand>
        <name>diphosphate</name>
        <dbReference type="ChEBI" id="CHEBI:33019"/>
    </ligand>
</feature>
<dbReference type="SUPFAM" id="SSF53784">
    <property type="entry name" value="Phosphofructokinase"/>
    <property type="match status" value="1"/>
</dbReference>
<keyword evidence="3 6" id="KW-0479">Metal-binding</keyword>
<evidence type="ECO:0000313" key="8">
    <source>
        <dbReference type="EMBL" id="CUN65357.1"/>
    </source>
</evidence>
<feature type="binding site" evidence="6">
    <location>
        <position position="241"/>
    </location>
    <ligand>
        <name>substrate</name>
    </ligand>
</feature>
<keyword evidence="6" id="KW-0963">Cytoplasm</keyword>
<evidence type="ECO:0000259" key="7">
    <source>
        <dbReference type="Pfam" id="PF00365"/>
    </source>
</evidence>
<comment type="subcellular location">
    <subcellularLocation>
        <location evidence="6">Cytoplasm</location>
    </subcellularLocation>
</comment>
<dbReference type="HAMAP" id="MF_01978">
    <property type="entry name" value="Phosphofructokinase_II_B2"/>
    <property type="match status" value="1"/>
</dbReference>
<dbReference type="PRINTS" id="PR00476">
    <property type="entry name" value="PHFRCTKINASE"/>
</dbReference>
<dbReference type="EC" id="2.7.1.90" evidence="6"/>
<feature type="binding site" evidence="6">
    <location>
        <begin position="184"/>
        <end position="186"/>
    </location>
    <ligand>
        <name>substrate</name>
    </ligand>
</feature>
<comment type="caution">
    <text evidence="8">The sequence shown here is derived from an EMBL/GenBank/DDBJ whole genome shotgun (WGS) entry which is preliminary data.</text>
</comment>
<evidence type="ECO:0000256" key="4">
    <source>
        <dbReference type="ARBA" id="ARBA00022777"/>
    </source>
</evidence>
<comment type="function">
    <text evidence="6">Catalyzes the phosphorylation of D-fructose 6-phosphate, the first committing step of glycolysis. Uses inorganic phosphate (PPi) as phosphoryl donor instead of ATP like common ATP-dependent phosphofructokinases (ATP-PFKs), which renders the reaction reversible, and can thus function both in glycolysis and gluconeogenesis. Consistently, PPi-PFK can replace the enzymes of both the forward (ATP-PFK) and reverse (fructose-bisphosphatase (FBPase)) reactions.</text>
</comment>
<keyword evidence="2 6" id="KW-0808">Transferase</keyword>
<sequence>MNCIIAQSGGPTSVINSSVYGLVKANKEFKIYDNVFAGLNGIEGILNKKIINLSDMDNEKLETFRNSPSSGLGSCRYKLKDYKDDSKEYENLFEILNSLNIKAFFYVGGNDSMDTISKLSSFAKENNIDITFIGIPKTIDNDLMYTDHTPGFGSASKFIATSTLETYLDSKVYTENGIFIIETMGRDTGWLAASGALATVNGQPCADLVYLPEVAFSVSKFLNDTRKLFEKNNHVYIVASEGLRDENKNFITSVKAQGHDNFGHSQLGGVGQYLKELIIQSGITKRVKALELGVSQRCSMHCASSIDLDEAVMVGFDALKYSKDKTSSGFMVAIKRESNNPYKSSSFLVEANKVANNVKYFPKEWINEEGNNITEEGLNYLRPLIDLDHELNNENNLPIYHSFVI</sequence>
<keyword evidence="5 6" id="KW-0460">Magnesium</keyword>
<dbReference type="GO" id="GO:0047334">
    <property type="term" value="F:diphosphate-fructose-6-phosphate 1-phosphotransferase activity"/>
    <property type="evidence" value="ECO:0007669"/>
    <property type="project" value="UniProtKB-EC"/>
</dbReference>
<dbReference type="NCBIfam" id="NF010675">
    <property type="entry name" value="PRK14072.1"/>
    <property type="match status" value="1"/>
</dbReference>
<dbReference type="InterPro" id="IPR022953">
    <property type="entry name" value="ATP_PFK"/>
</dbReference>
<feature type="active site" description="Proton acceptor" evidence="6">
    <location>
        <position position="140"/>
    </location>
</feature>
<dbReference type="Gene3D" id="3.40.50.450">
    <property type="match status" value="1"/>
</dbReference>
<reference evidence="8 9" key="1">
    <citation type="submission" date="2015-09" db="EMBL/GenBank/DDBJ databases">
        <authorList>
            <consortium name="Pathogen Informatics"/>
        </authorList>
    </citation>
    <scope>NUCLEOTIDE SEQUENCE [LARGE SCALE GENOMIC DNA]</scope>
    <source>
        <strain evidence="8 9">2789STDY5834858</strain>
    </source>
</reference>
<evidence type="ECO:0000256" key="1">
    <source>
        <dbReference type="ARBA" id="ARBA00001946"/>
    </source>
</evidence>
<feature type="binding site" evidence="6">
    <location>
        <position position="110"/>
    </location>
    <ligand>
        <name>Mg(2+)</name>
        <dbReference type="ChEBI" id="CHEBI:18420"/>
        <note>catalytic</note>
    </ligand>
</feature>
<dbReference type="Pfam" id="PF00365">
    <property type="entry name" value="PFK"/>
    <property type="match status" value="1"/>
</dbReference>